<keyword evidence="3" id="KW-1185">Reference proteome</keyword>
<evidence type="ECO:0000259" key="1">
    <source>
        <dbReference type="Pfam" id="PF13439"/>
    </source>
</evidence>
<proteinExistence type="predicted"/>
<protein>
    <submittedName>
        <fullName evidence="2">DNA, contig: SP662</fullName>
    </submittedName>
</protein>
<dbReference type="EMBL" id="BBJS01000062">
    <property type="protein sequence ID" value="GAN15681.1"/>
    <property type="molecule type" value="Genomic_DNA"/>
</dbReference>
<reference evidence="2 3" key="1">
    <citation type="submission" date="2014-08" db="EMBL/GenBank/DDBJ databases">
        <title>Whole genome shotgun sequence of Sphingomonas paucimobilis NBRC 13935.</title>
        <authorList>
            <person name="Hosoyama A."/>
            <person name="Hashimoto M."/>
            <person name="Hosoyama Y."/>
            <person name="Noguchi M."/>
            <person name="Uohara A."/>
            <person name="Ohji S."/>
            <person name="Katano-Makiyama Y."/>
            <person name="Ichikawa N."/>
            <person name="Kimura A."/>
            <person name="Yamazoe A."/>
            <person name="Fujita N."/>
        </authorList>
    </citation>
    <scope>NUCLEOTIDE SEQUENCE [LARGE SCALE GENOMIC DNA]</scope>
    <source>
        <strain evidence="2 3">NBRC 13935</strain>
    </source>
</reference>
<feature type="domain" description="Glycosyltransferase subfamily 4-like N-terminal" evidence="1">
    <location>
        <begin position="41"/>
        <end position="195"/>
    </location>
</feature>
<dbReference type="PANTHER" id="PTHR12526:SF630">
    <property type="entry name" value="GLYCOSYLTRANSFERASE"/>
    <property type="match status" value="1"/>
</dbReference>
<dbReference type="SUPFAM" id="SSF53756">
    <property type="entry name" value="UDP-Glycosyltransferase/glycogen phosphorylase"/>
    <property type="match status" value="1"/>
</dbReference>
<accession>A0A0C9MYJ3</accession>
<sequence>MTMTSPPSTLPHANLVSAPVFTENSRVRVAYLVPPSPHFAGMERVTHELASELVEHHAGSIAVSVIYFTDYPEVRDAPYRIIRARGDRVRDVPAGLHRVLATNDFDVIVIPQFENAVLSLIYNRLHGRRDRIVLHLHGNPDIERVMSVKSRLVFSLYRATATWFAGIVTVSPGLARSTLGALGGKGAVRYLPNPVRQLPPVGGHAPQAQHFVTVGRLAHQKGHDIAIRAFRQVVDRFPQATFAIVGDGPEHQALAALVETLDLTRNVILKGMISDPSQELAAASAFVSASRWEGFGVAIVEALSAGLPVIAARCDFGPEDIITRPELGTLVPPGDPVALADAMIRHLSTTTPLGTPEDRIAHAAGFARSAVAIEHAAYLSGFGTQH</sequence>
<dbReference type="GO" id="GO:0016757">
    <property type="term" value="F:glycosyltransferase activity"/>
    <property type="evidence" value="ECO:0007669"/>
    <property type="project" value="UniProtKB-ARBA"/>
</dbReference>
<dbReference type="Gene3D" id="3.40.50.2000">
    <property type="entry name" value="Glycogen Phosphorylase B"/>
    <property type="match status" value="2"/>
</dbReference>
<dbReference type="InterPro" id="IPR028098">
    <property type="entry name" value="Glyco_trans_4-like_N"/>
</dbReference>
<evidence type="ECO:0000313" key="2">
    <source>
        <dbReference type="EMBL" id="GAN15681.1"/>
    </source>
</evidence>
<comment type="caution">
    <text evidence="2">The sequence shown here is derived from an EMBL/GenBank/DDBJ whole genome shotgun (WGS) entry which is preliminary data.</text>
</comment>
<gene>
    <name evidence="2" type="ORF">SP6_62_00590</name>
</gene>
<evidence type="ECO:0000313" key="3">
    <source>
        <dbReference type="Proteomes" id="UP000032025"/>
    </source>
</evidence>
<dbReference type="Pfam" id="PF13692">
    <property type="entry name" value="Glyco_trans_1_4"/>
    <property type="match status" value="1"/>
</dbReference>
<dbReference type="AlphaFoldDB" id="A0A0C9MYJ3"/>
<dbReference type="PANTHER" id="PTHR12526">
    <property type="entry name" value="GLYCOSYLTRANSFERASE"/>
    <property type="match status" value="1"/>
</dbReference>
<name>A0A0C9MYJ3_SPHPI</name>
<organism evidence="2 3">
    <name type="scientific">Sphingomonas paucimobilis NBRC 13935</name>
    <dbReference type="NCBI Taxonomy" id="1219050"/>
    <lineage>
        <taxon>Bacteria</taxon>
        <taxon>Pseudomonadati</taxon>
        <taxon>Pseudomonadota</taxon>
        <taxon>Alphaproteobacteria</taxon>
        <taxon>Sphingomonadales</taxon>
        <taxon>Sphingomonadaceae</taxon>
        <taxon>Sphingomonas</taxon>
    </lineage>
</organism>
<dbReference type="Proteomes" id="UP000032025">
    <property type="component" value="Unassembled WGS sequence"/>
</dbReference>
<dbReference type="Pfam" id="PF13439">
    <property type="entry name" value="Glyco_transf_4"/>
    <property type="match status" value="1"/>
</dbReference>